<organism evidence="3 4">
    <name type="scientific">Amblyomma americanum</name>
    <name type="common">Lone star tick</name>
    <dbReference type="NCBI Taxonomy" id="6943"/>
    <lineage>
        <taxon>Eukaryota</taxon>
        <taxon>Metazoa</taxon>
        <taxon>Ecdysozoa</taxon>
        <taxon>Arthropoda</taxon>
        <taxon>Chelicerata</taxon>
        <taxon>Arachnida</taxon>
        <taxon>Acari</taxon>
        <taxon>Parasitiformes</taxon>
        <taxon>Ixodida</taxon>
        <taxon>Ixodoidea</taxon>
        <taxon>Ixodidae</taxon>
        <taxon>Amblyomminae</taxon>
        <taxon>Amblyomma</taxon>
    </lineage>
</organism>
<feature type="region of interest" description="Disordered" evidence="1">
    <location>
        <begin position="196"/>
        <end position="238"/>
    </location>
</feature>
<gene>
    <name evidence="3" type="ORF">V5799_010087</name>
</gene>
<dbReference type="Gene3D" id="1.10.10.60">
    <property type="entry name" value="Homeodomain-like"/>
    <property type="match status" value="1"/>
</dbReference>
<keyword evidence="4" id="KW-1185">Reference proteome</keyword>
<dbReference type="Proteomes" id="UP001321473">
    <property type="component" value="Unassembled WGS sequence"/>
</dbReference>
<sequence length="275" mass="30464">MAGVFRSSLQTTVEIAVGDITKTVTAVRSSDGSCIPDGNGYLYEGADGERYVLVFEDEHTPASQPRASDESGIGASASAEAVAPIPASAEADLELWSGAKTRFLIDKYVQFKDLVGQKGGFRTKKMFWTRLTNLLNHEFGGTLSAVQVENKWKSLERSYKRARTKNNTSGHHRVPCEYEEELSKVLEKEHHIQPPALLETGASAGNSDVAAEDMNSSRDMEEVPASMPRRKRQRTSSNSVLAETLLKLDAARAKRHEERMAKFDMLIEVMRTNKQ</sequence>
<dbReference type="Pfam" id="PF13837">
    <property type="entry name" value="Myb_DNA-bind_4"/>
    <property type="match status" value="1"/>
</dbReference>
<dbReference type="EMBL" id="JARKHS020005429">
    <property type="protein sequence ID" value="KAK8783548.1"/>
    <property type="molecule type" value="Genomic_DNA"/>
</dbReference>
<feature type="domain" description="Myb/SANT-like DNA-binding" evidence="2">
    <location>
        <begin position="96"/>
        <end position="184"/>
    </location>
</feature>
<evidence type="ECO:0000313" key="4">
    <source>
        <dbReference type="Proteomes" id="UP001321473"/>
    </source>
</evidence>
<comment type="caution">
    <text evidence="3">The sequence shown here is derived from an EMBL/GenBank/DDBJ whole genome shotgun (WGS) entry which is preliminary data.</text>
</comment>
<evidence type="ECO:0000256" key="1">
    <source>
        <dbReference type="SAM" id="MobiDB-lite"/>
    </source>
</evidence>
<protein>
    <recommendedName>
        <fullName evidence="2">Myb/SANT-like DNA-binding domain-containing protein</fullName>
    </recommendedName>
</protein>
<reference evidence="3 4" key="1">
    <citation type="journal article" date="2023" name="Arcadia Sci">
        <title>De novo assembly of a long-read Amblyomma americanum tick genome.</title>
        <authorList>
            <person name="Chou S."/>
            <person name="Poskanzer K.E."/>
            <person name="Rollins M."/>
            <person name="Thuy-Boun P.S."/>
        </authorList>
    </citation>
    <scope>NUCLEOTIDE SEQUENCE [LARGE SCALE GENOMIC DNA]</scope>
    <source>
        <strain evidence="3">F_SG_1</strain>
        <tissue evidence="3">Salivary glands</tissue>
    </source>
</reference>
<dbReference type="AlphaFoldDB" id="A0AAQ4FA96"/>
<evidence type="ECO:0000313" key="3">
    <source>
        <dbReference type="EMBL" id="KAK8783548.1"/>
    </source>
</evidence>
<proteinExistence type="predicted"/>
<name>A0AAQ4FA96_AMBAM</name>
<accession>A0AAQ4FA96</accession>
<dbReference type="InterPro" id="IPR044822">
    <property type="entry name" value="Myb_DNA-bind_4"/>
</dbReference>
<evidence type="ECO:0000259" key="2">
    <source>
        <dbReference type="Pfam" id="PF13837"/>
    </source>
</evidence>